<feature type="region of interest" description="Disordered" evidence="1">
    <location>
        <begin position="32"/>
        <end position="93"/>
    </location>
</feature>
<sequence length="93" mass="10330">MYIPRYCTSTSKYPLHPVRQAVDLLYTYTALSPHAHAQPQPQPQPHTPPTARGRKAQARTPPPPPPTLPTARSDPTHSHTESSLRTTYVPSLL</sequence>
<reference evidence="2" key="1">
    <citation type="journal article" date="2020" name="Stud. Mycol.">
        <title>101 Dothideomycetes genomes: a test case for predicting lifestyles and emergence of pathogens.</title>
        <authorList>
            <person name="Haridas S."/>
            <person name="Albert R."/>
            <person name="Binder M."/>
            <person name="Bloem J."/>
            <person name="Labutti K."/>
            <person name="Salamov A."/>
            <person name="Andreopoulos B."/>
            <person name="Baker S."/>
            <person name="Barry K."/>
            <person name="Bills G."/>
            <person name="Bluhm B."/>
            <person name="Cannon C."/>
            <person name="Castanera R."/>
            <person name="Culley D."/>
            <person name="Daum C."/>
            <person name="Ezra D."/>
            <person name="Gonzalez J."/>
            <person name="Henrissat B."/>
            <person name="Kuo A."/>
            <person name="Liang C."/>
            <person name="Lipzen A."/>
            <person name="Lutzoni F."/>
            <person name="Magnuson J."/>
            <person name="Mondo S."/>
            <person name="Nolan M."/>
            <person name="Ohm R."/>
            <person name="Pangilinan J."/>
            <person name="Park H.-J."/>
            <person name="Ramirez L."/>
            <person name="Alfaro M."/>
            <person name="Sun H."/>
            <person name="Tritt A."/>
            <person name="Yoshinaga Y."/>
            <person name="Zwiers L.-H."/>
            <person name="Turgeon B."/>
            <person name="Goodwin S."/>
            <person name="Spatafora J."/>
            <person name="Crous P."/>
            <person name="Grigoriev I."/>
        </authorList>
    </citation>
    <scope>NUCLEOTIDE SEQUENCE</scope>
    <source>
        <strain evidence="2">CBS 121167</strain>
    </source>
</reference>
<dbReference type="AlphaFoldDB" id="A0A6A6BB95"/>
<dbReference type="RefSeq" id="XP_033397192.1">
    <property type="nucleotide sequence ID" value="XM_033546615.1"/>
</dbReference>
<keyword evidence="3" id="KW-1185">Reference proteome</keyword>
<evidence type="ECO:0000313" key="2">
    <source>
        <dbReference type="EMBL" id="KAF2141479.1"/>
    </source>
</evidence>
<name>A0A6A6BB95_9PEZI</name>
<evidence type="ECO:0000313" key="3">
    <source>
        <dbReference type="Proteomes" id="UP000799438"/>
    </source>
</evidence>
<dbReference type="GeneID" id="54304121"/>
<protein>
    <submittedName>
        <fullName evidence="2">Uncharacterized protein</fullName>
    </submittedName>
</protein>
<organism evidence="2 3">
    <name type="scientific">Aplosporella prunicola CBS 121167</name>
    <dbReference type="NCBI Taxonomy" id="1176127"/>
    <lineage>
        <taxon>Eukaryota</taxon>
        <taxon>Fungi</taxon>
        <taxon>Dikarya</taxon>
        <taxon>Ascomycota</taxon>
        <taxon>Pezizomycotina</taxon>
        <taxon>Dothideomycetes</taxon>
        <taxon>Dothideomycetes incertae sedis</taxon>
        <taxon>Botryosphaeriales</taxon>
        <taxon>Aplosporellaceae</taxon>
        <taxon>Aplosporella</taxon>
    </lineage>
</organism>
<proteinExistence type="predicted"/>
<dbReference type="Proteomes" id="UP000799438">
    <property type="component" value="Unassembled WGS sequence"/>
</dbReference>
<dbReference type="EMBL" id="ML995487">
    <property type="protein sequence ID" value="KAF2141479.1"/>
    <property type="molecule type" value="Genomic_DNA"/>
</dbReference>
<gene>
    <name evidence="2" type="ORF">K452DRAFT_39953</name>
</gene>
<evidence type="ECO:0000256" key="1">
    <source>
        <dbReference type="SAM" id="MobiDB-lite"/>
    </source>
</evidence>
<feature type="compositionally biased region" description="Polar residues" evidence="1">
    <location>
        <begin position="83"/>
        <end position="93"/>
    </location>
</feature>
<accession>A0A6A6BB95</accession>